<evidence type="ECO:0000313" key="3">
    <source>
        <dbReference type="Proteomes" id="UP000326476"/>
    </source>
</evidence>
<dbReference type="InterPro" id="IPR001307">
    <property type="entry name" value="Thiosulphate_STrfase_CS"/>
</dbReference>
<evidence type="ECO:0000313" key="2">
    <source>
        <dbReference type="EMBL" id="KAA9239804.1"/>
    </source>
</evidence>
<dbReference type="PROSITE" id="PS00380">
    <property type="entry name" value="RHODANESE_1"/>
    <property type="match status" value="1"/>
</dbReference>
<dbReference type="Proteomes" id="UP000326476">
    <property type="component" value="Unassembled WGS sequence"/>
</dbReference>
<dbReference type="SMART" id="SM00450">
    <property type="entry name" value="RHOD"/>
    <property type="match status" value="1"/>
</dbReference>
<dbReference type="Gene3D" id="3.40.250.10">
    <property type="entry name" value="Rhodanese-like domain"/>
    <property type="match status" value="1"/>
</dbReference>
<comment type="caution">
    <text evidence="2">The sequence shown here is derived from an EMBL/GenBank/DDBJ whole genome shotgun (WGS) entry which is preliminary data.</text>
</comment>
<dbReference type="PANTHER" id="PTHR43031">
    <property type="entry name" value="FAD-DEPENDENT OXIDOREDUCTASE"/>
    <property type="match status" value="1"/>
</dbReference>
<dbReference type="Pfam" id="PF00581">
    <property type="entry name" value="Rhodanese"/>
    <property type="match status" value="1"/>
</dbReference>
<dbReference type="CDD" id="cd00158">
    <property type="entry name" value="RHOD"/>
    <property type="match status" value="1"/>
</dbReference>
<dbReference type="PANTHER" id="PTHR43031:SF17">
    <property type="entry name" value="SULFURTRANSFERASE YTWF-RELATED"/>
    <property type="match status" value="1"/>
</dbReference>
<accession>A0A5N1BLD9</accession>
<reference evidence="3" key="1">
    <citation type="submission" date="2019-09" db="EMBL/GenBank/DDBJ databases">
        <title>Draft genome sequence assemblies of isolates from the urinary tract.</title>
        <authorList>
            <person name="Mores C.R."/>
            <person name="Putonti C."/>
            <person name="Wolfe A.J."/>
        </authorList>
    </citation>
    <scope>NUCLEOTIDE SEQUENCE [LARGE SCALE GENOMIC DNA]</scope>
    <source>
        <strain evidence="3">UMB8614</strain>
    </source>
</reference>
<name>A0A5N1BLD9_9LACT</name>
<dbReference type="RefSeq" id="WP_111821552.1">
    <property type="nucleotide sequence ID" value="NZ_QMGY01000001.1"/>
</dbReference>
<dbReference type="SUPFAM" id="SSF52821">
    <property type="entry name" value="Rhodanese/Cell cycle control phosphatase"/>
    <property type="match status" value="1"/>
</dbReference>
<protein>
    <submittedName>
        <fullName evidence="2">Rhodanese-like domain-containing protein</fullName>
    </submittedName>
</protein>
<organism evidence="2 3">
    <name type="scientific">Aerococcus tenax</name>
    <dbReference type="NCBI Taxonomy" id="3078812"/>
    <lineage>
        <taxon>Bacteria</taxon>
        <taxon>Bacillati</taxon>
        <taxon>Bacillota</taxon>
        <taxon>Bacilli</taxon>
        <taxon>Lactobacillales</taxon>
        <taxon>Aerococcaceae</taxon>
        <taxon>Aerococcus</taxon>
    </lineage>
</organism>
<keyword evidence="3" id="KW-1185">Reference proteome</keyword>
<sequence length="89" mass="9837">MIENGEEPNVLDVRDQAAYQAGHVPGAKHFPLSQIQENMDELDKDKHYYAICNSGRTSKQASQILSMHGFDVTNVEKGTLGYPGSLEKS</sequence>
<dbReference type="InterPro" id="IPR036873">
    <property type="entry name" value="Rhodanese-like_dom_sf"/>
</dbReference>
<dbReference type="GO" id="GO:0004792">
    <property type="term" value="F:thiosulfate-cyanide sulfurtransferase activity"/>
    <property type="evidence" value="ECO:0007669"/>
    <property type="project" value="InterPro"/>
</dbReference>
<dbReference type="AlphaFoldDB" id="A0A5N1BLD9"/>
<proteinExistence type="predicted"/>
<dbReference type="InterPro" id="IPR001763">
    <property type="entry name" value="Rhodanese-like_dom"/>
</dbReference>
<dbReference type="InterPro" id="IPR050229">
    <property type="entry name" value="GlpE_sulfurtransferase"/>
</dbReference>
<dbReference type="PROSITE" id="PS50206">
    <property type="entry name" value="RHODANESE_3"/>
    <property type="match status" value="1"/>
</dbReference>
<evidence type="ECO:0000259" key="1">
    <source>
        <dbReference type="PROSITE" id="PS50206"/>
    </source>
</evidence>
<dbReference type="EMBL" id="VYVN01000013">
    <property type="protein sequence ID" value="KAA9239804.1"/>
    <property type="molecule type" value="Genomic_DNA"/>
</dbReference>
<feature type="domain" description="Rhodanese" evidence="1">
    <location>
        <begin position="4"/>
        <end position="88"/>
    </location>
</feature>
<gene>
    <name evidence="2" type="ORF">F6I34_06110</name>
</gene>